<dbReference type="Gene3D" id="3.40.50.720">
    <property type="entry name" value="NAD(P)-binding Rossmann-like Domain"/>
    <property type="match status" value="1"/>
</dbReference>
<dbReference type="PROSITE" id="PS00059">
    <property type="entry name" value="ADH_ZINC"/>
    <property type="match status" value="1"/>
</dbReference>
<keyword evidence="2" id="KW-0862">Zinc</keyword>
<dbReference type="InterPro" id="IPR013154">
    <property type="entry name" value="ADH-like_N"/>
</dbReference>
<gene>
    <name evidence="6" type="ORF">METZ01_LOCUS306529</name>
</gene>
<dbReference type="EMBL" id="UINC01096632">
    <property type="protein sequence ID" value="SVC53675.1"/>
    <property type="molecule type" value="Genomic_DNA"/>
</dbReference>
<feature type="domain" description="Alcohol dehydrogenase-like N-terminal" evidence="5">
    <location>
        <begin position="114"/>
        <end position="231"/>
    </location>
</feature>
<dbReference type="AlphaFoldDB" id="A0A382MZY8"/>
<dbReference type="SUPFAM" id="SSF50129">
    <property type="entry name" value="GroES-like"/>
    <property type="match status" value="1"/>
</dbReference>
<feature type="non-terminal residue" evidence="6">
    <location>
        <position position="1"/>
    </location>
</feature>
<organism evidence="6">
    <name type="scientific">marine metagenome</name>
    <dbReference type="NCBI Taxonomy" id="408172"/>
    <lineage>
        <taxon>unclassified sequences</taxon>
        <taxon>metagenomes</taxon>
        <taxon>ecological metagenomes</taxon>
    </lineage>
</organism>
<dbReference type="InterPro" id="IPR011032">
    <property type="entry name" value="GroES-like_sf"/>
</dbReference>
<dbReference type="PANTHER" id="PTHR43401:SF2">
    <property type="entry name" value="L-THREONINE 3-DEHYDROGENASE"/>
    <property type="match status" value="1"/>
</dbReference>
<feature type="non-terminal residue" evidence="6">
    <location>
        <position position="376"/>
    </location>
</feature>
<dbReference type="InterPro" id="IPR006176">
    <property type="entry name" value="3-OHacyl-CoA_DH_NAD-bd"/>
</dbReference>
<proteinExistence type="predicted"/>
<dbReference type="Pfam" id="PF02737">
    <property type="entry name" value="3HCDH_N"/>
    <property type="match status" value="1"/>
</dbReference>
<reference evidence="6" key="1">
    <citation type="submission" date="2018-05" db="EMBL/GenBank/DDBJ databases">
        <authorList>
            <person name="Lanie J.A."/>
            <person name="Ng W.-L."/>
            <person name="Kazmierczak K.M."/>
            <person name="Andrzejewski T.M."/>
            <person name="Davidsen T.M."/>
            <person name="Wayne K.J."/>
            <person name="Tettelin H."/>
            <person name="Glass J.I."/>
            <person name="Rusch D."/>
            <person name="Podicherti R."/>
            <person name="Tsui H.-C.T."/>
            <person name="Winkler M.E."/>
        </authorList>
    </citation>
    <scope>NUCLEOTIDE SEQUENCE</scope>
</reference>
<sequence>PQVEHRYFREAVAAHAIGIRGPRHVSGEIARETWRFVADVGLALFKERDPRLLLEIARFRWAKGRGTARGLLDHSEAQIVADHQGFFFKDDVTAVVVTGPGHASHTMVTLPEMKPGDVVVRVEYVGVCGTDLELFRGTLGYFETGESTYPITPGHEVSGTVVRTGPNARTTVQIGDRIVIECIQGCGACEMCDSGEPIRCDDRKELGVMGLNGGYAKHIVVAGAHVHRIPDGLDLQRAALCEPLAVAVKGRRRLISALGPGRHHIGVLGAGSLGQLLALVLAREGHRVSLVDQRKSRLEAATRALPESEVSTDPASLWKCDAIAEVTGHSGVLEALLGGVGVGRTVLLLGFPYGKLDLNPERLVAQDLSLLGSVGS</sequence>
<dbReference type="PANTHER" id="PTHR43401">
    <property type="entry name" value="L-THREONINE 3-DEHYDROGENASE"/>
    <property type="match status" value="1"/>
</dbReference>
<protein>
    <submittedName>
        <fullName evidence="6">Uncharacterized protein</fullName>
    </submittedName>
</protein>
<dbReference type="Gene3D" id="3.90.180.10">
    <property type="entry name" value="Medium-chain alcohol dehydrogenases, catalytic domain"/>
    <property type="match status" value="1"/>
</dbReference>
<dbReference type="GO" id="GO:0070403">
    <property type="term" value="F:NAD+ binding"/>
    <property type="evidence" value="ECO:0007669"/>
    <property type="project" value="InterPro"/>
</dbReference>
<evidence type="ECO:0000256" key="2">
    <source>
        <dbReference type="ARBA" id="ARBA00022833"/>
    </source>
</evidence>
<keyword evidence="1" id="KW-0479">Metal-binding</keyword>
<dbReference type="GO" id="GO:0008270">
    <property type="term" value="F:zinc ion binding"/>
    <property type="evidence" value="ECO:0007669"/>
    <property type="project" value="InterPro"/>
</dbReference>
<evidence type="ECO:0000259" key="4">
    <source>
        <dbReference type="Pfam" id="PF02737"/>
    </source>
</evidence>
<dbReference type="InterPro" id="IPR050129">
    <property type="entry name" value="Zn_alcohol_dh"/>
</dbReference>
<dbReference type="SUPFAM" id="SSF51735">
    <property type="entry name" value="NAD(P)-binding Rossmann-fold domains"/>
    <property type="match status" value="1"/>
</dbReference>
<accession>A0A382MZY8</accession>
<evidence type="ECO:0000259" key="5">
    <source>
        <dbReference type="Pfam" id="PF08240"/>
    </source>
</evidence>
<name>A0A382MZY8_9ZZZZ</name>
<feature type="domain" description="3-hydroxyacyl-CoA dehydrogenase NAD binding" evidence="4">
    <location>
        <begin position="264"/>
        <end position="307"/>
    </location>
</feature>
<dbReference type="Pfam" id="PF08240">
    <property type="entry name" value="ADH_N"/>
    <property type="match status" value="1"/>
</dbReference>
<dbReference type="GO" id="GO:0016491">
    <property type="term" value="F:oxidoreductase activity"/>
    <property type="evidence" value="ECO:0007669"/>
    <property type="project" value="UniProtKB-KW"/>
</dbReference>
<evidence type="ECO:0000313" key="6">
    <source>
        <dbReference type="EMBL" id="SVC53675.1"/>
    </source>
</evidence>
<keyword evidence="3" id="KW-0560">Oxidoreductase</keyword>
<evidence type="ECO:0000256" key="3">
    <source>
        <dbReference type="ARBA" id="ARBA00023002"/>
    </source>
</evidence>
<evidence type="ECO:0000256" key="1">
    <source>
        <dbReference type="ARBA" id="ARBA00022723"/>
    </source>
</evidence>
<dbReference type="GO" id="GO:0006631">
    <property type="term" value="P:fatty acid metabolic process"/>
    <property type="evidence" value="ECO:0007669"/>
    <property type="project" value="InterPro"/>
</dbReference>
<dbReference type="InterPro" id="IPR036291">
    <property type="entry name" value="NAD(P)-bd_dom_sf"/>
</dbReference>
<dbReference type="InterPro" id="IPR002328">
    <property type="entry name" value="ADH_Zn_CS"/>
</dbReference>